<dbReference type="KEGG" id="orz:FNH13_17195"/>
<keyword evidence="2" id="KW-0812">Transmembrane</keyword>
<dbReference type="Proteomes" id="UP000315395">
    <property type="component" value="Chromosome"/>
</dbReference>
<name>A0A516GE98_9MICO</name>
<sequence length="127" mass="13697">MAGPPARPPGSPSPASSPSSSTTPSSTSSSSAGTPTRGCEQVLKYSIYRLGLFLVVTLVLLLIGVPELWAVVFGALFSMVTSLFVLAGPREEAARKIEARLEEKRARRAEALDDQRTDEEVEDQDYR</sequence>
<feature type="compositionally biased region" description="Pro residues" evidence="1">
    <location>
        <begin position="1"/>
        <end position="12"/>
    </location>
</feature>
<dbReference type="AlphaFoldDB" id="A0A516GE98"/>
<keyword evidence="2" id="KW-1133">Transmembrane helix</keyword>
<reference evidence="3 4" key="1">
    <citation type="submission" date="2019-07" db="EMBL/GenBank/DDBJ databases">
        <title>complete genome sequencing of Ornithinimicrobium sp. H23M54.</title>
        <authorList>
            <person name="Bae J.-W."/>
            <person name="Lee S.-Y."/>
        </authorList>
    </citation>
    <scope>NUCLEOTIDE SEQUENCE [LARGE SCALE GENOMIC DNA]</scope>
    <source>
        <strain evidence="3 4">H23M54</strain>
    </source>
</reference>
<feature type="transmembrane region" description="Helical" evidence="2">
    <location>
        <begin position="69"/>
        <end position="87"/>
    </location>
</feature>
<evidence type="ECO:0000256" key="2">
    <source>
        <dbReference type="SAM" id="Phobius"/>
    </source>
</evidence>
<dbReference type="InterPro" id="IPR025323">
    <property type="entry name" value="DUF4229"/>
</dbReference>
<organism evidence="3 4">
    <name type="scientific">Ornithinimicrobium ciconiae</name>
    <dbReference type="NCBI Taxonomy" id="2594265"/>
    <lineage>
        <taxon>Bacteria</taxon>
        <taxon>Bacillati</taxon>
        <taxon>Actinomycetota</taxon>
        <taxon>Actinomycetes</taxon>
        <taxon>Micrococcales</taxon>
        <taxon>Ornithinimicrobiaceae</taxon>
        <taxon>Ornithinimicrobium</taxon>
    </lineage>
</organism>
<keyword evidence="4" id="KW-1185">Reference proteome</keyword>
<evidence type="ECO:0000313" key="4">
    <source>
        <dbReference type="Proteomes" id="UP000315395"/>
    </source>
</evidence>
<dbReference type="Pfam" id="PF14012">
    <property type="entry name" value="DUF4229"/>
    <property type="match status" value="1"/>
</dbReference>
<feature type="transmembrane region" description="Helical" evidence="2">
    <location>
        <begin position="47"/>
        <end position="63"/>
    </location>
</feature>
<dbReference type="EMBL" id="CP041616">
    <property type="protein sequence ID" value="QDO89849.1"/>
    <property type="molecule type" value="Genomic_DNA"/>
</dbReference>
<feature type="compositionally biased region" description="Acidic residues" evidence="1">
    <location>
        <begin position="116"/>
        <end position="127"/>
    </location>
</feature>
<gene>
    <name evidence="3" type="ORF">FNH13_17195</name>
</gene>
<keyword evidence="2" id="KW-0472">Membrane</keyword>
<evidence type="ECO:0000313" key="3">
    <source>
        <dbReference type="EMBL" id="QDO89849.1"/>
    </source>
</evidence>
<feature type="region of interest" description="Disordered" evidence="1">
    <location>
        <begin position="106"/>
        <end position="127"/>
    </location>
</feature>
<feature type="compositionally biased region" description="Basic and acidic residues" evidence="1">
    <location>
        <begin position="106"/>
        <end position="115"/>
    </location>
</feature>
<accession>A0A516GE98</accession>
<feature type="region of interest" description="Disordered" evidence="1">
    <location>
        <begin position="1"/>
        <end position="37"/>
    </location>
</feature>
<proteinExistence type="predicted"/>
<protein>
    <submittedName>
        <fullName evidence="3">DUF4229 domain-containing protein</fullName>
    </submittedName>
</protein>
<evidence type="ECO:0000256" key="1">
    <source>
        <dbReference type="SAM" id="MobiDB-lite"/>
    </source>
</evidence>
<feature type="compositionally biased region" description="Low complexity" evidence="1">
    <location>
        <begin position="13"/>
        <end position="37"/>
    </location>
</feature>